<reference evidence="1 2" key="1">
    <citation type="journal article" date="2018" name="Front. Plant Sci.">
        <title>Red Clover (Trifolium pratense) and Zigzag Clover (T. medium) - A Picture of Genomic Similarities and Differences.</title>
        <authorList>
            <person name="Dluhosova J."/>
            <person name="Istvanek J."/>
            <person name="Nedelnik J."/>
            <person name="Repkova J."/>
        </authorList>
    </citation>
    <scope>NUCLEOTIDE SEQUENCE [LARGE SCALE GENOMIC DNA]</scope>
    <source>
        <strain evidence="2">cv. 10/8</strain>
        <tissue evidence="1">Leaf</tissue>
    </source>
</reference>
<proteinExistence type="predicted"/>
<sequence length="38" mass="4297">VPFPSVPEAHNHHIQPRSLTVGTIPFYPFRAKVLTKDV</sequence>
<organism evidence="1 2">
    <name type="scientific">Trifolium medium</name>
    <dbReference type="NCBI Taxonomy" id="97028"/>
    <lineage>
        <taxon>Eukaryota</taxon>
        <taxon>Viridiplantae</taxon>
        <taxon>Streptophyta</taxon>
        <taxon>Embryophyta</taxon>
        <taxon>Tracheophyta</taxon>
        <taxon>Spermatophyta</taxon>
        <taxon>Magnoliopsida</taxon>
        <taxon>eudicotyledons</taxon>
        <taxon>Gunneridae</taxon>
        <taxon>Pentapetalae</taxon>
        <taxon>rosids</taxon>
        <taxon>fabids</taxon>
        <taxon>Fabales</taxon>
        <taxon>Fabaceae</taxon>
        <taxon>Papilionoideae</taxon>
        <taxon>50 kb inversion clade</taxon>
        <taxon>NPAAA clade</taxon>
        <taxon>Hologalegina</taxon>
        <taxon>IRL clade</taxon>
        <taxon>Trifolieae</taxon>
        <taxon>Trifolium</taxon>
    </lineage>
</organism>
<feature type="non-terminal residue" evidence="1">
    <location>
        <position position="1"/>
    </location>
</feature>
<dbReference type="AlphaFoldDB" id="A0A392SCW6"/>
<evidence type="ECO:0000313" key="2">
    <source>
        <dbReference type="Proteomes" id="UP000265520"/>
    </source>
</evidence>
<dbReference type="Proteomes" id="UP000265520">
    <property type="component" value="Unassembled WGS sequence"/>
</dbReference>
<evidence type="ECO:0000313" key="1">
    <source>
        <dbReference type="EMBL" id="MCI46783.1"/>
    </source>
</evidence>
<keyword evidence="2" id="KW-1185">Reference proteome</keyword>
<name>A0A392SCW6_9FABA</name>
<protein>
    <submittedName>
        <fullName evidence="1">Uncharacterized protein</fullName>
    </submittedName>
</protein>
<dbReference type="EMBL" id="LXQA010362590">
    <property type="protein sequence ID" value="MCI46783.1"/>
    <property type="molecule type" value="Genomic_DNA"/>
</dbReference>
<accession>A0A392SCW6</accession>
<comment type="caution">
    <text evidence="1">The sequence shown here is derived from an EMBL/GenBank/DDBJ whole genome shotgun (WGS) entry which is preliminary data.</text>
</comment>